<dbReference type="Proteomes" id="UP000676336">
    <property type="component" value="Unassembled WGS sequence"/>
</dbReference>
<dbReference type="PROSITE" id="PS50262">
    <property type="entry name" value="G_PROTEIN_RECEP_F1_2"/>
    <property type="match status" value="1"/>
</dbReference>
<name>A0A8S3JY11_9BILA</name>
<dbReference type="InterPro" id="IPR017452">
    <property type="entry name" value="GPCR_Rhodpsn_7TM"/>
</dbReference>
<gene>
    <name evidence="12" type="ORF">SMN809_LOCUS82568</name>
</gene>
<dbReference type="PRINTS" id="PR00237">
    <property type="entry name" value="GPCRRHODOPSN"/>
</dbReference>
<dbReference type="GO" id="GO:0005886">
    <property type="term" value="C:plasma membrane"/>
    <property type="evidence" value="ECO:0007669"/>
    <property type="project" value="UniProtKB-SubCell"/>
</dbReference>
<dbReference type="PANTHER" id="PTHR24248">
    <property type="entry name" value="ADRENERGIC RECEPTOR-RELATED G-PROTEIN COUPLED RECEPTOR"/>
    <property type="match status" value="1"/>
</dbReference>
<evidence type="ECO:0000256" key="6">
    <source>
        <dbReference type="ARBA" id="ARBA00023136"/>
    </source>
</evidence>
<keyword evidence="6 10" id="KW-0472">Membrane</keyword>
<keyword evidence="8 9" id="KW-0807">Transducer</keyword>
<keyword evidence="7 9" id="KW-0675">Receptor</keyword>
<comment type="caution">
    <text evidence="12">The sequence shown here is derived from an EMBL/GenBank/DDBJ whole genome shotgun (WGS) entry which is preliminary data.</text>
</comment>
<evidence type="ECO:0000256" key="4">
    <source>
        <dbReference type="ARBA" id="ARBA00022989"/>
    </source>
</evidence>
<reference evidence="12" key="1">
    <citation type="submission" date="2021-02" db="EMBL/GenBank/DDBJ databases">
        <authorList>
            <person name="Nowell W R."/>
        </authorList>
    </citation>
    <scope>NUCLEOTIDE SEQUENCE</scope>
</reference>
<proteinExistence type="inferred from homology"/>
<evidence type="ECO:0000256" key="7">
    <source>
        <dbReference type="ARBA" id="ARBA00023170"/>
    </source>
</evidence>
<keyword evidence="5 9" id="KW-0297">G-protein coupled receptor</keyword>
<evidence type="ECO:0000256" key="2">
    <source>
        <dbReference type="ARBA" id="ARBA00022475"/>
    </source>
</evidence>
<feature type="transmembrane region" description="Helical" evidence="10">
    <location>
        <begin position="61"/>
        <end position="82"/>
    </location>
</feature>
<evidence type="ECO:0000256" key="10">
    <source>
        <dbReference type="SAM" id="Phobius"/>
    </source>
</evidence>
<feature type="transmembrane region" description="Helical" evidence="10">
    <location>
        <begin position="30"/>
        <end position="49"/>
    </location>
</feature>
<keyword evidence="4 10" id="KW-1133">Transmembrane helix</keyword>
<dbReference type="AlphaFoldDB" id="A0A8S3JY11"/>
<comment type="subcellular location">
    <subcellularLocation>
        <location evidence="1">Cell membrane</location>
        <topology evidence="1">Multi-pass membrane protein</topology>
    </subcellularLocation>
</comment>
<keyword evidence="3 9" id="KW-0812">Transmembrane</keyword>
<feature type="non-terminal residue" evidence="12">
    <location>
        <position position="1"/>
    </location>
</feature>
<dbReference type="Pfam" id="PF00001">
    <property type="entry name" value="7tm_1"/>
    <property type="match status" value="1"/>
</dbReference>
<evidence type="ECO:0000256" key="5">
    <source>
        <dbReference type="ARBA" id="ARBA00023040"/>
    </source>
</evidence>
<feature type="transmembrane region" description="Helical" evidence="10">
    <location>
        <begin position="110"/>
        <end position="129"/>
    </location>
</feature>
<evidence type="ECO:0000256" key="8">
    <source>
        <dbReference type="ARBA" id="ARBA00023224"/>
    </source>
</evidence>
<evidence type="ECO:0000256" key="1">
    <source>
        <dbReference type="ARBA" id="ARBA00004651"/>
    </source>
</evidence>
<evidence type="ECO:0000313" key="13">
    <source>
        <dbReference type="Proteomes" id="UP000676336"/>
    </source>
</evidence>
<dbReference type="EMBL" id="CAJOBI010352180">
    <property type="protein sequence ID" value="CAF5221872.1"/>
    <property type="molecule type" value="Genomic_DNA"/>
</dbReference>
<dbReference type="Gene3D" id="1.20.1070.10">
    <property type="entry name" value="Rhodopsin 7-helix transmembrane proteins"/>
    <property type="match status" value="1"/>
</dbReference>
<evidence type="ECO:0000313" key="12">
    <source>
        <dbReference type="EMBL" id="CAF5221872.1"/>
    </source>
</evidence>
<dbReference type="GO" id="GO:0004930">
    <property type="term" value="F:G protein-coupled receptor activity"/>
    <property type="evidence" value="ECO:0007669"/>
    <property type="project" value="UniProtKB-KW"/>
</dbReference>
<accession>A0A8S3JY11</accession>
<evidence type="ECO:0000256" key="3">
    <source>
        <dbReference type="ARBA" id="ARBA00022692"/>
    </source>
</evidence>
<evidence type="ECO:0000259" key="11">
    <source>
        <dbReference type="PROSITE" id="PS50262"/>
    </source>
</evidence>
<feature type="domain" description="G-protein coupled receptors family 1 profile" evidence="11">
    <location>
        <begin position="10"/>
        <end position="130"/>
    </location>
</feature>
<organism evidence="12 13">
    <name type="scientific">Rotaria magnacalcarata</name>
    <dbReference type="NCBI Taxonomy" id="392030"/>
    <lineage>
        <taxon>Eukaryota</taxon>
        <taxon>Metazoa</taxon>
        <taxon>Spiralia</taxon>
        <taxon>Gnathifera</taxon>
        <taxon>Rotifera</taxon>
        <taxon>Eurotatoria</taxon>
        <taxon>Bdelloidea</taxon>
        <taxon>Philodinida</taxon>
        <taxon>Philodinidae</taxon>
        <taxon>Rotaria</taxon>
    </lineage>
</organism>
<keyword evidence="2" id="KW-1003">Cell membrane</keyword>
<dbReference type="InterPro" id="IPR000276">
    <property type="entry name" value="GPCR_Rhodpsn"/>
</dbReference>
<dbReference type="PROSITE" id="PS00237">
    <property type="entry name" value="G_PROTEIN_RECEP_F1_1"/>
    <property type="match status" value="1"/>
</dbReference>
<protein>
    <recommendedName>
        <fullName evidence="11">G-protein coupled receptors family 1 profile domain-containing protein</fullName>
    </recommendedName>
</protein>
<comment type="similarity">
    <text evidence="9">Belongs to the G-protein coupled receptor 1 family.</text>
</comment>
<dbReference type="SUPFAM" id="SSF81321">
    <property type="entry name" value="Family A G protein-coupled receptor-like"/>
    <property type="match status" value="1"/>
</dbReference>
<sequence length="130" mass="14695">MGTMNENISSSSLICLAIARERKLQNTTNYFLMSLAIADCLVAILVMPMGMVAEVLGHFPLPHYACIIFATMDVLCCTSSIWHMSTMSMDRYFTIRFPFRYGRNKTRRIMLLKIIAVWAISTAISSPVFV</sequence>
<evidence type="ECO:0000256" key="9">
    <source>
        <dbReference type="RuleBase" id="RU000688"/>
    </source>
</evidence>